<evidence type="ECO:0000256" key="1">
    <source>
        <dbReference type="SAM" id="SignalP"/>
    </source>
</evidence>
<feature type="signal peptide" evidence="1">
    <location>
        <begin position="1"/>
        <end position="28"/>
    </location>
</feature>
<sequence>MQALRLLSILLTCGALWSVCFVGGPALAQSFDPVWADGYGDTADQHVMGVAIDYLGATVITGHFEGNIDFGGGALYNAGGRDIFVARFAADGTHLWSHSYGSTGDQIAMDVTVDNQANVYVVGHYQNSVDFGGGPLTSVGDSDAFLVKLNAGGTHNWSHSFGDVDNQVARAVAADNSGKVYVTGYFKETIDFGGGPLTSAGGFDVFLVQFTRGTGTHMWSNRFGDASTQIGVGIAKHDLGFVAITGQAAGTIDFGGGPLTSAGGSDVFVAEFDTFNHHLWSDLYGDATDLQEGIEIAIDPHYRDIVVTGRFFGTLNFGGGPLVSMGDFDTFLVKFDDTGSHLWSRRYGGTQGTLPGGMHVRPFGAVALTGYFEGSAQFGGNVLTSAGGRDAYVALYDAEGFHTLSQRYGDAANQAGEDIVFDDSGEIIVTGDFRGSIDFGDGPLTSAGVYDVFLTKLGMPDSRIGEATAGIVPLLNLAPLQVNQRTTLCYSLPRAGWVRLSLHDIEGRQVEMILDRYVDAGSHSLNWSSNDAVSGVRYILMNVDGFRRVGKTVFVE</sequence>
<comment type="caution">
    <text evidence="2">The sequence shown here is derived from an EMBL/GenBank/DDBJ whole genome shotgun (WGS) entry which is preliminary data.</text>
</comment>
<name>A0ABV6YIG3_UNCEI</name>
<accession>A0ABV6YIG3</accession>
<evidence type="ECO:0008006" key="4">
    <source>
        <dbReference type="Google" id="ProtNLM"/>
    </source>
</evidence>
<organism evidence="2 3">
    <name type="scientific">Eiseniibacteriota bacterium</name>
    <dbReference type="NCBI Taxonomy" id="2212470"/>
    <lineage>
        <taxon>Bacteria</taxon>
        <taxon>Candidatus Eiseniibacteriota</taxon>
    </lineage>
</organism>
<reference evidence="2 3" key="1">
    <citation type="submission" date="2024-09" db="EMBL/GenBank/DDBJ databases">
        <authorList>
            <person name="D'Angelo T."/>
        </authorList>
    </citation>
    <scope>NUCLEOTIDE SEQUENCE [LARGE SCALE GENOMIC DNA]</scope>
    <source>
        <strain evidence="2">SAG AM-320-E07</strain>
    </source>
</reference>
<keyword evidence="3" id="KW-1185">Reference proteome</keyword>
<dbReference type="InterPro" id="IPR052918">
    <property type="entry name" value="Motility_Chemotaxis_Reg"/>
</dbReference>
<dbReference type="PANTHER" id="PTHR35580">
    <property type="entry name" value="CELL SURFACE GLYCOPROTEIN (S-LAYER PROTEIN)-LIKE PROTEIN"/>
    <property type="match status" value="1"/>
</dbReference>
<dbReference type="EMBL" id="JBHPKH010000003">
    <property type="protein sequence ID" value="MFC1572070.1"/>
    <property type="molecule type" value="Genomic_DNA"/>
</dbReference>
<dbReference type="Proteomes" id="UP001593833">
    <property type="component" value="Unassembled WGS sequence"/>
</dbReference>
<keyword evidence="1" id="KW-0732">Signal</keyword>
<feature type="chain" id="PRO_5045966054" description="FlgD Ig-like domain-containing protein" evidence="1">
    <location>
        <begin position="29"/>
        <end position="556"/>
    </location>
</feature>
<dbReference type="PANTHER" id="PTHR35580:SF1">
    <property type="entry name" value="PHYTASE-LIKE DOMAIN-CONTAINING PROTEIN"/>
    <property type="match status" value="1"/>
</dbReference>
<evidence type="ECO:0000313" key="2">
    <source>
        <dbReference type="EMBL" id="MFC1572070.1"/>
    </source>
</evidence>
<protein>
    <recommendedName>
        <fullName evidence="4">FlgD Ig-like domain-containing protein</fullName>
    </recommendedName>
</protein>
<dbReference type="Gene3D" id="2.80.10.50">
    <property type="match status" value="1"/>
</dbReference>
<gene>
    <name evidence="2" type="ORF">ACFL6M_00570</name>
</gene>
<proteinExistence type="predicted"/>
<evidence type="ECO:0000313" key="3">
    <source>
        <dbReference type="Proteomes" id="UP001593833"/>
    </source>
</evidence>